<organism evidence="2 3">
    <name type="scientific">Cucumis melo var. makuwa</name>
    <name type="common">Oriental melon</name>
    <dbReference type="NCBI Taxonomy" id="1194695"/>
    <lineage>
        <taxon>Eukaryota</taxon>
        <taxon>Viridiplantae</taxon>
        <taxon>Streptophyta</taxon>
        <taxon>Embryophyta</taxon>
        <taxon>Tracheophyta</taxon>
        <taxon>Spermatophyta</taxon>
        <taxon>Magnoliopsida</taxon>
        <taxon>eudicotyledons</taxon>
        <taxon>Gunneridae</taxon>
        <taxon>Pentapetalae</taxon>
        <taxon>rosids</taxon>
        <taxon>fabids</taxon>
        <taxon>Cucurbitales</taxon>
        <taxon>Cucurbitaceae</taxon>
        <taxon>Benincaseae</taxon>
        <taxon>Cucumis</taxon>
    </lineage>
</organism>
<protein>
    <submittedName>
        <fullName evidence="2">Serine-rich adhesin for platelets-like</fullName>
    </submittedName>
</protein>
<feature type="region of interest" description="Disordered" evidence="1">
    <location>
        <begin position="127"/>
        <end position="151"/>
    </location>
</feature>
<gene>
    <name evidence="2" type="ORF">E6C27_scaffold84G001220</name>
</gene>
<dbReference type="EMBL" id="SSTE01018486">
    <property type="protein sequence ID" value="KAA0039033.1"/>
    <property type="molecule type" value="Genomic_DNA"/>
</dbReference>
<reference evidence="2 3" key="1">
    <citation type="submission" date="2019-08" db="EMBL/GenBank/DDBJ databases">
        <title>Draft genome sequences of two oriental melons (Cucumis melo L. var makuwa).</title>
        <authorList>
            <person name="Kwon S.-Y."/>
        </authorList>
    </citation>
    <scope>NUCLEOTIDE SEQUENCE [LARGE SCALE GENOMIC DNA]</scope>
    <source>
        <strain evidence="3">cv. SW 3</strain>
        <tissue evidence="2">Leaf</tissue>
    </source>
</reference>
<dbReference type="AlphaFoldDB" id="A0A5A7T7U1"/>
<sequence>MRPYGLHASFLPLAGLPLAIPLPEKLKRKRWFRRTHTSISLVIPSDAHINLVIPKDAHISLVIPKDTHSSLVIPKDTHISLVIPKDTHISLLIPKDVHISLVIPKDAHISRDPEGYRAYKVLRLKSNPSSSTARNGLKVEEEDPTTAATGRTMVGGDQWCLDLRLEEEHTRIGGGGGSASNGKTKGLAMGRIMVGLPLPRTNEATTMRLQRAVAAG</sequence>
<proteinExistence type="predicted"/>
<evidence type="ECO:0000313" key="3">
    <source>
        <dbReference type="Proteomes" id="UP000321393"/>
    </source>
</evidence>
<evidence type="ECO:0000313" key="2">
    <source>
        <dbReference type="EMBL" id="KAA0039033.1"/>
    </source>
</evidence>
<comment type="caution">
    <text evidence="2">The sequence shown here is derived from an EMBL/GenBank/DDBJ whole genome shotgun (WGS) entry which is preliminary data.</text>
</comment>
<dbReference type="Proteomes" id="UP000321393">
    <property type="component" value="Unassembled WGS sequence"/>
</dbReference>
<name>A0A5A7T7U1_CUCMM</name>
<accession>A0A5A7T7U1</accession>
<evidence type="ECO:0000256" key="1">
    <source>
        <dbReference type="SAM" id="MobiDB-lite"/>
    </source>
</evidence>